<dbReference type="Proteomes" id="UP000192796">
    <property type="component" value="Unassembled WGS sequence"/>
</dbReference>
<proteinExistence type="predicted"/>
<sequence length="161" mass="18586">MTKKFLLTLFFMVFFALSSFNLLHAQKDTSIQVKQFSLETGNLFALKQKIVNDPSLSWLATFFDNIDQLKNSKYTVTGHENFPPKYRRQLSKQVDKAAAIIIQLFDKPEKEYSLIPKLEKITEQIEDIVSTVEDKYNMNLSGQKLTIKFPDIKLGTAKQTQ</sequence>
<keyword evidence="3" id="KW-1185">Reference proteome</keyword>
<evidence type="ECO:0000256" key="1">
    <source>
        <dbReference type="SAM" id="SignalP"/>
    </source>
</evidence>
<feature type="chain" id="PRO_5013003492" evidence="1">
    <location>
        <begin position="26"/>
        <end position="161"/>
    </location>
</feature>
<comment type="caution">
    <text evidence="2">The sequence shown here is derived from an EMBL/GenBank/DDBJ whole genome shotgun (WGS) entry which is preliminary data.</text>
</comment>
<dbReference type="RefSeq" id="WP_081153006.1">
    <property type="nucleotide sequence ID" value="NZ_LVYD01000061.1"/>
</dbReference>
<feature type="signal peptide" evidence="1">
    <location>
        <begin position="1"/>
        <end position="25"/>
    </location>
</feature>
<reference evidence="2 3" key="1">
    <citation type="submission" date="2016-03" db="EMBL/GenBank/DDBJ databases">
        <title>Niastella vici sp. nov., isolated from farmland soil.</title>
        <authorList>
            <person name="Chen L."/>
            <person name="Wang D."/>
            <person name="Yang S."/>
            <person name="Wang G."/>
        </authorList>
    </citation>
    <scope>NUCLEOTIDE SEQUENCE [LARGE SCALE GENOMIC DNA]</scope>
    <source>
        <strain evidence="2 3">DJ57</strain>
    </source>
</reference>
<keyword evidence="1" id="KW-0732">Signal</keyword>
<protein>
    <submittedName>
        <fullName evidence="2">Uncharacterized protein</fullName>
    </submittedName>
</protein>
<dbReference type="EMBL" id="LVYD01000061">
    <property type="protein sequence ID" value="OQP60536.1"/>
    <property type="molecule type" value="Genomic_DNA"/>
</dbReference>
<dbReference type="AlphaFoldDB" id="A0A1V9FQL0"/>
<accession>A0A1V9FQL0</accession>
<evidence type="ECO:0000313" key="3">
    <source>
        <dbReference type="Proteomes" id="UP000192796"/>
    </source>
</evidence>
<evidence type="ECO:0000313" key="2">
    <source>
        <dbReference type="EMBL" id="OQP60536.1"/>
    </source>
</evidence>
<organism evidence="2 3">
    <name type="scientific">Niastella vici</name>
    <dbReference type="NCBI Taxonomy" id="1703345"/>
    <lineage>
        <taxon>Bacteria</taxon>
        <taxon>Pseudomonadati</taxon>
        <taxon>Bacteroidota</taxon>
        <taxon>Chitinophagia</taxon>
        <taxon>Chitinophagales</taxon>
        <taxon>Chitinophagaceae</taxon>
        <taxon>Niastella</taxon>
    </lineage>
</organism>
<gene>
    <name evidence="2" type="ORF">A3860_33280</name>
</gene>
<name>A0A1V9FQL0_9BACT</name>